<comment type="caution">
    <text evidence="2">The sequence shown here is derived from an EMBL/GenBank/DDBJ whole genome shotgun (WGS) entry which is preliminary data.</text>
</comment>
<evidence type="ECO:0000259" key="1">
    <source>
        <dbReference type="Pfam" id="PF24846"/>
    </source>
</evidence>
<evidence type="ECO:0000313" key="2">
    <source>
        <dbReference type="EMBL" id="HHE75820.1"/>
    </source>
</evidence>
<accession>A0A7J3T9Q5</accession>
<dbReference type="GO" id="GO:0003887">
    <property type="term" value="F:DNA-directed DNA polymerase activity"/>
    <property type="evidence" value="ECO:0007669"/>
    <property type="project" value="UniProtKB-EC"/>
</dbReference>
<dbReference type="GO" id="GO:0006260">
    <property type="term" value="P:DNA replication"/>
    <property type="evidence" value="ECO:0007669"/>
    <property type="project" value="InterPro"/>
</dbReference>
<keyword evidence="2" id="KW-0548">Nucleotidyltransferase</keyword>
<name>A0A7J3T9Q5_9ARCH</name>
<dbReference type="Pfam" id="PF24846">
    <property type="entry name" value="PolC_DP2_cat"/>
    <property type="match status" value="1"/>
</dbReference>
<proteinExistence type="predicted"/>
<dbReference type="GO" id="GO:0003677">
    <property type="term" value="F:DNA binding"/>
    <property type="evidence" value="ECO:0007669"/>
    <property type="project" value="InterPro"/>
</dbReference>
<dbReference type="InterPro" id="IPR004475">
    <property type="entry name" value="PolC_DP2"/>
</dbReference>
<organism evidence="2">
    <name type="scientific">Candidatus Aciduliprofundum boonei</name>
    <dbReference type="NCBI Taxonomy" id="379547"/>
    <lineage>
        <taxon>Archaea</taxon>
        <taxon>Methanobacteriati</taxon>
        <taxon>Thermoplasmatota</taxon>
        <taxon>DHVE2 group</taxon>
        <taxon>Candidatus Aciduliprofundum</taxon>
    </lineage>
</organism>
<dbReference type="Proteomes" id="UP000886130">
    <property type="component" value="Unassembled WGS sequence"/>
</dbReference>
<dbReference type="AlphaFoldDB" id="A0A7J3T9Q5"/>
<dbReference type="InterPro" id="IPR056172">
    <property type="entry name" value="PolC_DP2_cat_dom"/>
</dbReference>
<dbReference type="EMBL" id="DRTM01000122">
    <property type="protein sequence ID" value="HHE75820.1"/>
    <property type="molecule type" value="Genomic_DNA"/>
</dbReference>
<keyword evidence="2" id="KW-0808">Transferase</keyword>
<sequence length="390" mass="44745">AGTVRSDMSDIALTHFRLKEIGLSVEKAKELGYTHDYLGQELVSDEQLCELKVQDIIIPKHAGDYLIKVANYVDELLEKFYKMRRFYNVRRREDLIGHLVIGLAPHTSAGILGRIIGFSEASVGFAHPFFHAAKRRNCDGDEDSIMLLLEGLLDFSRKFLPSTRGGLMDAPLVLTTRITPTEIDKEALNVDVMERYPLEFYYATLAFKKPDEVKDIMDFVKKRIGTWKQYQGFRFTHDTKDINIGVTKSAYKVLGPMAEKMESQLELARKVRAVDEHDMATRIISHHFIPDIMGNLKKFGTQRFRCKKCNAKFRRIPLSGKCPYCGGELTLTVYEKGVKKYLDKALRLTEEYKVPKYLRQRVLVLKEAIDSLMVEDEEKSKITLESFLAV</sequence>
<feature type="non-terminal residue" evidence="2">
    <location>
        <position position="1"/>
    </location>
</feature>
<dbReference type="EC" id="2.7.7.7" evidence="2"/>
<dbReference type="PANTHER" id="PTHR42210">
    <property type="entry name" value="DNA POLYMERASE II LARGE SUBUNIT"/>
    <property type="match status" value="1"/>
</dbReference>
<reference evidence="2" key="1">
    <citation type="journal article" date="2020" name="mSystems">
        <title>Genome- and Community-Level Interaction Insights into Carbon Utilization and Element Cycling Functions of Hydrothermarchaeota in Hydrothermal Sediment.</title>
        <authorList>
            <person name="Zhou Z."/>
            <person name="Liu Y."/>
            <person name="Xu W."/>
            <person name="Pan J."/>
            <person name="Luo Z.H."/>
            <person name="Li M."/>
        </authorList>
    </citation>
    <scope>NUCLEOTIDE SEQUENCE [LARGE SCALE GENOMIC DNA]</scope>
    <source>
        <strain evidence="2">HyVt-85</strain>
    </source>
</reference>
<dbReference type="PANTHER" id="PTHR42210:SF1">
    <property type="entry name" value="DNA POLYMERASE II LARGE SUBUNIT"/>
    <property type="match status" value="1"/>
</dbReference>
<gene>
    <name evidence="2" type="ORF">ENL31_01665</name>
</gene>
<protein>
    <submittedName>
        <fullName evidence="2">DNA polymerase II large subunit</fullName>
        <ecNumber evidence="2">2.7.7.7</ecNumber>
    </submittedName>
</protein>
<feature type="domain" description="DNA polymerase II large subunit DP2 catalytic" evidence="1">
    <location>
        <begin position="2"/>
        <end position="260"/>
    </location>
</feature>